<dbReference type="EMBL" id="CP049109">
    <property type="protein sequence ID" value="QIG79977.1"/>
    <property type="molecule type" value="Genomic_DNA"/>
</dbReference>
<keyword evidence="2" id="KW-1185">Reference proteome</keyword>
<gene>
    <name evidence="1" type="ORF">G5C33_09445</name>
</gene>
<accession>A0A6G6Y599</accession>
<organism evidence="1 2">
    <name type="scientific">Stakelama tenebrarum</name>
    <dbReference type="NCBI Taxonomy" id="2711215"/>
    <lineage>
        <taxon>Bacteria</taxon>
        <taxon>Pseudomonadati</taxon>
        <taxon>Pseudomonadota</taxon>
        <taxon>Alphaproteobacteria</taxon>
        <taxon>Sphingomonadales</taxon>
        <taxon>Sphingomonadaceae</taxon>
        <taxon>Stakelama</taxon>
    </lineage>
</organism>
<protein>
    <submittedName>
        <fullName evidence="1">Uncharacterized protein</fullName>
    </submittedName>
</protein>
<evidence type="ECO:0000313" key="2">
    <source>
        <dbReference type="Proteomes" id="UP000501568"/>
    </source>
</evidence>
<sequence length="90" mass="9758">MTTIETNAKLAYDNAVSARGQYFSAIDYSGQTRESLEVEAAWFVDGGKGRAREDLTDAEAQIVDALEATITHIARIIWATPGYIASTKSS</sequence>
<dbReference type="RefSeq" id="WP_165326980.1">
    <property type="nucleotide sequence ID" value="NZ_CP049109.1"/>
</dbReference>
<name>A0A6G6Y599_9SPHN</name>
<dbReference type="Proteomes" id="UP000501568">
    <property type="component" value="Chromosome"/>
</dbReference>
<evidence type="ECO:0000313" key="1">
    <source>
        <dbReference type="EMBL" id="QIG79977.1"/>
    </source>
</evidence>
<reference evidence="1 2" key="1">
    <citation type="submission" date="2020-02" db="EMBL/GenBank/DDBJ databases">
        <authorList>
            <person name="Zheng R.K."/>
            <person name="Sun C.M."/>
        </authorList>
    </citation>
    <scope>NUCLEOTIDE SEQUENCE [LARGE SCALE GENOMIC DNA]</scope>
    <source>
        <strain evidence="2">zrk23</strain>
    </source>
</reference>
<proteinExistence type="predicted"/>
<dbReference type="AlphaFoldDB" id="A0A6G6Y599"/>
<dbReference type="KEGG" id="spzr:G5C33_09445"/>